<dbReference type="GO" id="GO:0005886">
    <property type="term" value="C:plasma membrane"/>
    <property type="evidence" value="ECO:0007669"/>
    <property type="project" value="UniProtKB-SubCell"/>
</dbReference>
<keyword evidence="1 5" id="KW-1003">Cell membrane</keyword>
<dbReference type="PANTHER" id="PTHR38452">
    <property type="entry name" value="UPF0756 MEMBRANE PROTEIN YEAL"/>
    <property type="match status" value="1"/>
</dbReference>
<dbReference type="PANTHER" id="PTHR38452:SF1">
    <property type="entry name" value="UPF0756 MEMBRANE PROTEIN YEAL"/>
    <property type="match status" value="1"/>
</dbReference>
<comment type="caution">
    <text evidence="5">Lacks conserved residue(s) required for the propagation of feature annotation.</text>
</comment>
<dbReference type="AlphaFoldDB" id="A0A1H6YKX5"/>
<protein>
    <recommendedName>
        <fullName evidence="5">UPF0756 membrane protein SAMN05660742_10761</fullName>
    </recommendedName>
</protein>
<dbReference type="RefSeq" id="WP_019552893.1">
    <property type="nucleotide sequence ID" value="NZ_FNZK01000007.1"/>
</dbReference>
<dbReference type="InterPro" id="IPR007382">
    <property type="entry name" value="UPF0756_TM"/>
</dbReference>
<organism evidence="6 7">
    <name type="scientific">Propionispira arboris</name>
    <dbReference type="NCBI Taxonomy" id="84035"/>
    <lineage>
        <taxon>Bacteria</taxon>
        <taxon>Bacillati</taxon>
        <taxon>Bacillota</taxon>
        <taxon>Negativicutes</taxon>
        <taxon>Selenomonadales</taxon>
        <taxon>Selenomonadaceae</taxon>
        <taxon>Propionispira</taxon>
    </lineage>
</organism>
<comment type="similarity">
    <text evidence="5">Belongs to the UPF0756 family.</text>
</comment>
<evidence type="ECO:0000256" key="1">
    <source>
        <dbReference type="ARBA" id="ARBA00022475"/>
    </source>
</evidence>
<name>A0A1H6YKX5_9FIRM</name>
<evidence type="ECO:0000256" key="5">
    <source>
        <dbReference type="HAMAP-Rule" id="MF_01874"/>
    </source>
</evidence>
<reference evidence="6 7" key="1">
    <citation type="submission" date="2016-10" db="EMBL/GenBank/DDBJ databases">
        <authorList>
            <person name="de Groot N.N."/>
        </authorList>
    </citation>
    <scope>NUCLEOTIDE SEQUENCE [LARGE SCALE GENOMIC DNA]</scope>
    <source>
        <strain evidence="6 7">DSM 2179</strain>
    </source>
</reference>
<keyword evidence="2 5" id="KW-0812">Transmembrane</keyword>
<feature type="transmembrane region" description="Helical" evidence="5">
    <location>
        <begin position="83"/>
        <end position="105"/>
    </location>
</feature>
<comment type="subcellular location">
    <subcellularLocation>
        <location evidence="5">Cell membrane</location>
        <topology evidence="5">Multi-pass membrane protein</topology>
    </subcellularLocation>
</comment>
<evidence type="ECO:0000313" key="7">
    <source>
        <dbReference type="Proteomes" id="UP000199662"/>
    </source>
</evidence>
<gene>
    <name evidence="6" type="ORF">SAMN05660742_10761</name>
</gene>
<sequence>MYSEYIAIAAILILSLVGHNLSVAYAAGIILVIKVLGLTSIMSLLQTNGLNWGIILLTIAILIPVATGEITIQIMINSFKSPLGITAIIAGILAAASGGMGIQLLKSSPEVVSSLIIGTMIGVFFFKGITVGPLIAGGIVYMVMNILTYFK</sequence>
<keyword evidence="3 5" id="KW-1133">Transmembrane helix</keyword>
<dbReference type="Proteomes" id="UP000199662">
    <property type="component" value="Unassembled WGS sequence"/>
</dbReference>
<keyword evidence="4 5" id="KW-0472">Membrane</keyword>
<proteinExistence type="inferred from homology"/>
<keyword evidence="7" id="KW-1185">Reference proteome</keyword>
<accession>A0A1H6YKX5</accession>
<evidence type="ECO:0000256" key="2">
    <source>
        <dbReference type="ARBA" id="ARBA00022692"/>
    </source>
</evidence>
<dbReference type="HAMAP" id="MF_01874">
    <property type="entry name" value="UPF0756"/>
    <property type="match status" value="1"/>
</dbReference>
<dbReference type="Pfam" id="PF04284">
    <property type="entry name" value="DUF441"/>
    <property type="match status" value="1"/>
</dbReference>
<dbReference type="STRING" id="84035.SAMN05660742_10761"/>
<evidence type="ECO:0000256" key="3">
    <source>
        <dbReference type="ARBA" id="ARBA00022989"/>
    </source>
</evidence>
<dbReference type="EMBL" id="FNZK01000007">
    <property type="protein sequence ID" value="SEJ41978.1"/>
    <property type="molecule type" value="Genomic_DNA"/>
</dbReference>
<evidence type="ECO:0000256" key="4">
    <source>
        <dbReference type="ARBA" id="ARBA00023136"/>
    </source>
</evidence>
<feature type="transmembrane region" description="Helical" evidence="5">
    <location>
        <begin position="50"/>
        <end position="71"/>
    </location>
</feature>
<evidence type="ECO:0000313" key="6">
    <source>
        <dbReference type="EMBL" id="SEJ41978.1"/>
    </source>
</evidence>
<feature type="transmembrane region" description="Helical" evidence="5">
    <location>
        <begin position="111"/>
        <end position="144"/>
    </location>
</feature>